<reference evidence="2" key="1">
    <citation type="journal article" date="2020" name="mSystems">
        <title>Genome- and Community-Level Interaction Insights into Carbon Utilization and Element Cycling Functions of Hydrothermarchaeota in Hydrothermal Sediment.</title>
        <authorList>
            <person name="Zhou Z."/>
            <person name="Liu Y."/>
            <person name="Xu W."/>
            <person name="Pan J."/>
            <person name="Luo Z.H."/>
            <person name="Li M."/>
        </authorList>
    </citation>
    <scope>NUCLEOTIDE SEQUENCE [LARGE SCALE GENOMIC DNA]</scope>
    <source>
        <strain evidence="2">SpSt-339</strain>
    </source>
</reference>
<keyword evidence="1" id="KW-0732">Signal</keyword>
<proteinExistence type="predicted"/>
<feature type="chain" id="PRO_5028218314" description="DUF1570 domain-containing protein" evidence="1">
    <location>
        <begin position="29"/>
        <end position="494"/>
    </location>
</feature>
<name>A0A7C2JZB5_9PLAN</name>
<feature type="signal peptide" evidence="1">
    <location>
        <begin position="1"/>
        <end position="28"/>
    </location>
</feature>
<evidence type="ECO:0000256" key="1">
    <source>
        <dbReference type="SAM" id="SignalP"/>
    </source>
</evidence>
<evidence type="ECO:0008006" key="3">
    <source>
        <dbReference type="Google" id="ProtNLM"/>
    </source>
</evidence>
<dbReference type="EMBL" id="DSOK01000234">
    <property type="protein sequence ID" value="HEN15402.1"/>
    <property type="molecule type" value="Genomic_DNA"/>
</dbReference>
<dbReference type="AlphaFoldDB" id="A0A7C2JZB5"/>
<protein>
    <recommendedName>
        <fullName evidence="3">DUF1570 domain-containing protein</fullName>
    </recommendedName>
</protein>
<sequence>MRSSRSWRLVVEAFPLLILCIGCGPASTASPTAKPATTASTAAAVASVEPDVPVAQPEPIAEPVDSPSAVIEPVAPQPVFRPDDPREPQDDAQLAELGIRVYESRRLKLYTDIDSDAARTLPGYVDQLYDALEAYFGPLPPDRNGTDFQMTGYLLKDERLFREAGLIPLDLPPINHGRHRANEFWMREQLYDYYRRHLLFHEVTHCFMTFVPDTQTPVWYLEGMAEHFGTHRIQADGRLSFGVMPTSPDEAAGWGRVTLIREAFADGHPRTLADVFALQPADFLMNDAYGWSWSACHFLATHPRYRERFEQLGRDGRGPRFIRRLTELFEPDGRDLATEWALYVVNLQYGYDCGRAAIDFQRGSTLTAETPARTVMIEPTRGWQSTQVLLEQGQEYTITATGEITLADEPKPWVSGPRGISIRYAEGHPLGQLLACLRAEEATAAETMLRILPIGEGRTFAAPITGTLYLRINDSWSELADNRGEFSVTITRAD</sequence>
<gene>
    <name evidence="2" type="ORF">ENQ76_08045</name>
</gene>
<dbReference type="Gene3D" id="2.60.120.430">
    <property type="entry name" value="Galactose-binding lectin"/>
    <property type="match status" value="1"/>
</dbReference>
<evidence type="ECO:0000313" key="2">
    <source>
        <dbReference type="EMBL" id="HEN15402.1"/>
    </source>
</evidence>
<comment type="caution">
    <text evidence="2">The sequence shown here is derived from an EMBL/GenBank/DDBJ whole genome shotgun (WGS) entry which is preliminary data.</text>
</comment>
<accession>A0A7C2JZB5</accession>
<organism evidence="2">
    <name type="scientific">Schlesneria paludicola</name>
    <dbReference type="NCBI Taxonomy" id="360056"/>
    <lineage>
        <taxon>Bacteria</taxon>
        <taxon>Pseudomonadati</taxon>
        <taxon>Planctomycetota</taxon>
        <taxon>Planctomycetia</taxon>
        <taxon>Planctomycetales</taxon>
        <taxon>Planctomycetaceae</taxon>
        <taxon>Schlesneria</taxon>
    </lineage>
</organism>